<keyword evidence="4" id="KW-0342">GTP-binding</keyword>
<keyword evidence="7" id="KW-1185">Reference proteome</keyword>
<feature type="domain" description="Hflx-type G" evidence="5">
    <location>
        <begin position="191"/>
        <end position="241"/>
    </location>
</feature>
<dbReference type="Pfam" id="PF13167">
    <property type="entry name" value="GTP-bdg_N"/>
    <property type="match status" value="1"/>
</dbReference>
<evidence type="ECO:0000259" key="5">
    <source>
        <dbReference type="PROSITE" id="PS51705"/>
    </source>
</evidence>
<dbReference type="GO" id="GO:0043022">
    <property type="term" value="F:ribosome binding"/>
    <property type="evidence" value="ECO:0007669"/>
    <property type="project" value="TreeGrafter"/>
</dbReference>
<sequence length="241" mass="27653">MKKGALYRSHENGRALLDETVTLVKTIPYWNVAGAQMISTGAIGAEKIFGSTNLEHIRDYVRQQSADAVVFAIDVLRPIQHHFFRNFLNVEVYDRYTTVLKIFRERCSTKESKLQLALAELEYVKKNLHHMQECDFSQFSMSKSFGGNFDTFYQIKKQVIQERESRLKRSLSSITTAYDEKRKHRTTLEIPTVAIVGYTNSGKTSLIKALSHDNSLRPEDRLFATLDVTTHQITLPSKMKA</sequence>
<dbReference type="SUPFAM" id="SSF52540">
    <property type="entry name" value="P-loop containing nucleoside triphosphate hydrolases"/>
    <property type="match status" value="1"/>
</dbReference>
<accession>A0A1Y3BI64</accession>
<dbReference type="InterPro" id="IPR006073">
    <property type="entry name" value="GTP-bd"/>
</dbReference>
<dbReference type="GO" id="GO:0046872">
    <property type="term" value="F:metal ion binding"/>
    <property type="evidence" value="ECO:0007669"/>
    <property type="project" value="UniProtKB-KW"/>
</dbReference>
<organism evidence="6 7">
    <name type="scientific">Euroglyphus maynei</name>
    <name type="common">Mayne's house dust mite</name>
    <dbReference type="NCBI Taxonomy" id="6958"/>
    <lineage>
        <taxon>Eukaryota</taxon>
        <taxon>Metazoa</taxon>
        <taxon>Ecdysozoa</taxon>
        <taxon>Arthropoda</taxon>
        <taxon>Chelicerata</taxon>
        <taxon>Arachnida</taxon>
        <taxon>Acari</taxon>
        <taxon>Acariformes</taxon>
        <taxon>Sarcoptiformes</taxon>
        <taxon>Astigmata</taxon>
        <taxon>Psoroptidia</taxon>
        <taxon>Analgoidea</taxon>
        <taxon>Pyroglyphidae</taxon>
        <taxon>Pyroglyphinae</taxon>
        <taxon>Euroglyphus</taxon>
    </lineage>
</organism>
<keyword evidence="1" id="KW-0479">Metal-binding</keyword>
<dbReference type="InterPro" id="IPR030394">
    <property type="entry name" value="G_HFLX_dom"/>
</dbReference>
<dbReference type="GO" id="GO:0005737">
    <property type="term" value="C:cytoplasm"/>
    <property type="evidence" value="ECO:0007669"/>
    <property type="project" value="TreeGrafter"/>
</dbReference>
<dbReference type="InterPro" id="IPR042108">
    <property type="entry name" value="GTPase_HflX_N_sf"/>
</dbReference>
<dbReference type="GO" id="GO:0005525">
    <property type="term" value="F:GTP binding"/>
    <property type="evidence" value="ECO:0007669"/>
    <property type="project" value="UniProtKB-KW"/>
</dbReference>
<evidence type="ECO:0000256" key="1">
    <source>
        <dbReference type="ARBA" id="ARBA00022723"/>
    </source>
</evidence>
<name>A0A1Y3BI64_EURMA</name>
<evidence type="ECO:0000313" key="7">
    <source>
        <dbReference type="Proteomes" id="UP000194236"/>
    </source>
</evidence>
<dbReference type="Proteomes" id="UP000194236">
    <property type="component" value="Unassembled WGS sequence"/>
</dbReference>
<dbReference type="EMBL" id="MUJZ01022395">
    <property type="protein sequence ID" value="OTF79578.1"/>
    <property type="molecule type" value="Genomic_DNA"/>
</dbReference>
<dbReference type="InterPro" id="IPR027417">
    <property type="entry name" value="P-loop_NTPase"/>
</dbReference>
<dbReference type="Pfam" id="PF16360">
    <property type="entry name" value="GTP-bdg_M"/>
    <property type="match status" value="1"/>
</dbReference>
<reference evidence="6 7" key="1">
    <citation type="submission" date="2017-03" db="EMBL/GenBank/DDBJ databases">
        <title>Genome Survey of Euroglyphus maynei.</title>
        <authorList>
            <person name="Arlian L.G."/>
            <person name="Morgan M.S."/>
            <person name="Rider S.D."/>
        </authorList>
    </citation>
    <scope>NUCLEOTIDE SEQUENCE [LARGE SCALE GENOMIC DNA]</scope>
    <source>
        <strain evidence="6">Arlian Lab</strain>
        <tissue evidence="6">Whole body</tissue>
    </source>
</reference>
<evidence type="ECO:0000256" key="4">
    <source>
        <dbReference type="ARBA" id="ARBA00023134"/>
    </source>
</evidence>
<dbReference type="AlphaFoldDB" id="A0A1Y3BI64"/>
<dbReference type="InterPro" id="IPR032305">
    <property type="entry name" value="GTP-bd_M"/>
</dbReference>
<protein>
    <submittedName>
        <fullName evidence="6">GTP-binding protein 6-like protein</fullName>
    </submittedName>
</protein>
<evidence type="ECO:0000256" key="3">
    <source>
        <dbReference type="ARBA" id="ARBA00022842"/>
    </source>
</evidence>
<dbReference type="InterPro" id="IPR016496">
    <property type="entry name" value="GTPase_HflX"/>
</dbReference>
<keyword evidence="3" id="KW-0460">Magnesium</keyword>
<proteinExistence type="predicted"/>
<evidence type="ECO:0000313" key="6">
    <source>
        <dbReference type="EMBL" id="OTF79578.1"/>
    </source>
</evidence>
<dbReference type="OrthoDB" id="10268034at2759"/>
<evidence type="ECO:0000256" key="2">
    <source>
        <dbReference type="ARBA" id="ARBA00022741"/>
    </source>
</evidence>
<dbReference type="PROSITE" id="PS51705">
    <property type="entry name" value="G_HFLX"/>
    <property type="match status" value="1"/>
</dbReference>
<dbReference type="PANTHER" id="PTHR10229">
    <property type="entry name" value="GTP-BINDING PROTEIN HFLX"/>
    <property type="match status" value="1"/>
</dbReference>
<gene>
    <name evidence="6" type="ORF">BLA29_009883</name>
</gene>
<dbReference type="PANTHER" id="PTHR10229:SF0">
    <property type="entry name" value="GTP-BINDING PROTEIN 6-RELATED"/>
    <property type="match status" value="1"/>
</dbReference>
<dbReference type="Pfam" id="PF01926">
    <property type="entry name" value="MMR_HSR1"/>
    <property type="match status" value="1"/>
</dbReference>
<dbReference type="InterPro" id="IPR025121">
    <property type="entry name" value="GTPase_HflX_N"/>
</dbReference>
<feature type="non-terminal residue" evidence="6">
    <location>
        <position position="241"/>
    </location>
</feature>
<dbReference type="Gene3D" id="3.40.50.11060">
    <property type="entry name" value="GTPase HflX, N-terminal domain"/>
    <property type="match status" value="1"/>
</dbReference>
<dbReference type="Gene3D" id="3.40.50.300">
    <property type="entry name" value="P-loop containing nucleotide triphosphate hydrolases"/>
    <property type="match status" value="1"/>
</dbReference>
<keyword evidence="2" id="KW-0547">Nucleotide-binding</keyword>
<comment type="caution">
    <text evidence="6">The sequence shown here is derived from an EMBL/GenBank/DDBJ whole genome shotgun (WGS) entry which is preliminary data.</text>
</comment>